<dbReference type="Proteomes" id="UP000005408">
    <property type="component" value="Unassembled WGS sequence"/>
</dbReference>
<sequence length="110" mass="12576">MENRLFGKLSCLPLKTCFTSNIGCYPGLAVKKTDNTRDSNRVNFLKRVHKVEPVFLEHSGTFLQRSYVSFLSTSSEEDEGTALNNFVEKFITDTVRAAVDKYIMDTWKEV</sequence>
<evidence type="ECO:0000313" key="1">
    <source>
        <dbReference type="EnsemblMetazoa" id="G35122.1:cds"/>
    </source>
</evidence>
<organism evidence="1 2">
    <name type="scientific">Magallana gigas</name>
    <name type="common">Pacific oyster</name>
    <name type="synonym">Crassostrea gigas</name>
    <dbReference type="NCBI Taxonomy" id="29159"/>
    <lineage>
        <taxon>Eukaryota</taxon>
        <taxon>Metazoa</taxon>
        <taxon>Spiralia</taxon>
        <taxon>Lophotrochozoa</taxon>
        <taxon>Mollusca</taxon>
        <taxon>Bivalvia</taxon>
        <taxon>Autobranchia</taxon>
        <taxon>Pteriomorphia</taxon>
        <taxon>Ostreida</taxon>
        <taxon>Ostreoidea</taxon>
        <taxon>Ostreidae</taxon>
        <taxon>Magallana</taxon>
    </lineage>
</organism>
<dbReference type="EnsemblMetazoa" id="G35122.1">
    <property type="protein sequence ID" value="G35122.1:cds"/>
    <property type="gene ID" value="G35122"/>
</dbReference>
<dbReference type="AlphaFoldDB" id="A0A8W8MN00"/>
<evidence type="ECO:0000313" key="2">
    <source>
        <dbReference type="Proteomes" id="UP000005408"/>
    </source>
</evidence>
<reference evidence="1" key="1">
    <citation type="submission" date="2022-08" db="UniProtKB">
        <authorList>
            <consortium name="EnsemblMetazoa"/>
        </authorList>
    </citation>
    <scope>IDENTIFICATION</scope>
    <source>
        <strain evidence="1">05x7-T-G4-1.051#20</strain>
    </source>
</reference>
<accession>A0A8W8MN00</accession>
<name>A0A8W8MN00_MAGGI</name>
<proteinExistence type="predicted"/>
<keyword evidence="2" id="KW-1185">Reference proteome</keyword>
<protein>
    <submittedName>
        <fullName evidence="1">Uncharacterized protein</fullName>
    </submittedName>
</protein>